<keyword evidence="3 11" id="KW-0812">Transmembrane</keyword>
<sequence length="264" mass="28814">MVIRLKDMSRFYAIFIGYALLLFFGTFPATAIDVFTPGEVMVENGTTGVLRCTFQSKEVISSAASVSWTFLAEGSNDSPATIFHYSSGKAYLSTNNQFKERVEWIGDLNKKDASIKLTKMQFSDNGTYACDVKNPPDFEVMPARTQLRVVVKEALPQTNTAVIVGAVIGAIIGLILITVVTYLIIRRQESNNGYDGCTSTESSSSQPPRLGKKAESSSEGSRCSSPSAPVQGPVIYAQLDHSGNKNPNSFHKMEPVVYADIRKN</sequence>
<dbReference type="EMBL" id="JAFJMO010000005">
    <property type="protein sequence ID" value="KAJ8275987.1"/>
    <property type="molecule type" value="Genomic_DNA"/>
</dbReference>
<dbReference type="OrthoDB" id="8831214at2759"/>
<reference evidence="13" key="1">
    <citation type="journal article" date="2023" name="Science">
        <title>Genome structures resolve the early diversification of teleost fishes.</title>
        <authorList>
            <person name="Parey E."/>
            <person name="Louis A."/>
            <person name="Montfort J."/>
            <person name="Bouchez O."/>
            <person name="Roques C."/>
            <person name="Iampietro C."/>
            <person name="Lluch J."/>
            <person name="Castinel A."/>
            <person name="Donnadieu C."/>
            <person name="Desvignes T."/>
            <person name="Floi Bucao C."/>
            <person name="Jouanno E."/>
            <person name="Wen M."/>
            <person name="Mejri S."/>
            <person name="Dirks R."/>
            <person name="Jansen H."/>
            <person name="Henkel C."/>
            <person name="Chen W.J."/>
            <person name="Zahm M."/>
            <person name="Cabau C."/>
            <person name="Klopp C."/>
            <person name="Thompson A.W."/>
            <person name="Robinson-Rechavi M."/>
            <person name="Braasch I."/>
            <person name="Lecointre G."/>
            <person name="Bobe J."/>
            <person name="Postlethwait J.H."/>
            <person name="Berthelot C."/>
            <person name="Roest Crollius H."/>
            <person name="Guiguen Y."/>
        </authorList>
    </citation>
    <scope>NUCLEOTIDE SEQUENCE</scope>
    <source>
        <strain evidence="13">Concon-B</strain>
    </source>
</reference>
<feature type="compositionally biased region" description="Polar residues" evidence="10">
    <location>
        <begin position="193"/>
        <end position="207"/>
    </location>
</feature>
<evidence type="ECO:0000313" key="13">
    <source>
        <dbReference type="EMBL" id="KAJ8275987.1"/>
    </source>
</evidence>
<evidence type="ECO:0000313" key="14">
    <source>
        <dbReference type="Proteomes" id="UP001152803"/>
    </source>
</evidence>
<keyword evidence="7" id="KW-1015">Disulfide bond</keyword>
<comment type="caution">
    <text evidence="13">The sequence shown here is derived from an EMBL/GenBank/DDBJ whole genome shotgun (WGS) entry which is preliminary data.</text>
</comment>
<dbReference type="SUPFAM" id="SSF48726">
    <property type="entry name" value="Immunoglobulin"/>
    <property type="match status" value="1"/>
</dbReference>
<feature type="region of interest" description="Disordered" evidence="10">
    <location>
        <begin position="193"/>
        <end position="231"/>
    </location>
</feature>
<evidence type="ECO:0000256" key="10">
    <source>
        <dbReference type="SAM" id="MobiDB-lite"/>
    </source>
</evidence>
<evidence type="ECO:0000256" key="3">
    <source>
        <dbReference type="ARBA" id="ARBA00022692"/>
    </source>
</evidence>
<dbReference type="PRINTS" id="PR00213">
    <property type="entry name" value="MYELINP0"/>
</dbReference>
<name>A0A9Q1DNY0_CONCO</name>
<evidence type="ECO:0000256" key="1">
    <source>
        <dbReference type="ARBA" id="ARBA00004479"/>
    </source>
</evidence>
<dbReference type="Pfam" id="PF07686">
    <property type="entry name" value="V-set"/>
    <property type="match status" value="1"/>
</dbReference>
<evidence type="ECO:0000256" key="8">
    <source>
        <dbReference type="ARBA" id="ARBA00023180"/>
    </source>
</evidence>
<dbReference type="InterPro" id="IPR003599">
    <property type="entry name" value="Ig_sub"/>
</dbReference>
<dbReference type="PANTHER" id="PTHR13869:SF19">
    <property type="entry name" value="MYELIN PROTEIN ZERO-LIKE PROTEIN 1"/>
    <property type="match status" value="1"/>
</dbReference>
<keyword evidence="4" id="KW-0732">Signal</keyword>
<accession>A0A9Q1DNY0</accession>
<dbReference type="GO" id="GO:0005886">
    <property type="term" value="C:plasma membrane"/>
    <property type="evidence" value="ECO:0007669"/>
    <property type="project" value="TreeGrafter"/>
</dbReference>
<keyword evidence="8" id="KW-0325">Glycoprotein</keyword>
<dbReference type="GO" id="GO:0009986">
    <property type="term" value="C:cell surface"/>
    <property type="evidence" value="ECO:0007669"/>
    <property type="project" value="TreeGrafter"/>
</dbReference>
<evidence type="ECO:0000259" key="12">
    <source>
        <dbReference type="PROSITE" id="PS50835"/>
    </source>
</evidence>
<feature type="domain" description="Ig-like" evidence="12">
    <location>
        <begin position="28"/>
        <end position="148"/>
    </location>
</feature>
<evidence type="ECO:0000256" key="9">
    <source>
        <dbReference type="ARBA" id="ARBA00023319"/>
    </source>
</evidence>
<dbReference type="Gene3D" id="2.60.40.10">
    <property type="entry name" value="Immunoglobulins"/>
    <property type="match status" value="1"/>
</dbReference>
<dbReference type="PROSITE" id="PS50835">
    <property type="entry name" value="IG_LIKE"/>
    <property type="match status" value="1"/>
</dbReference>
<dbReference type="InterPro" id="IPR013783">
    <property type="entry name" value="Ig-like_fold"/>
</dbReference>
<dbReference type="SMART" id="SM00406">
    <property type="entry name" value="IGv"/>
    <property type="match status" value="1"/>
</dbReference>
<evidence type="ECO:0000256" key="4">
    <source>
        <dbReference type="ARBA" id="ARBA00022729"/>
    </source>
</evidence>
<dbReference type="InterPro" id="IPR013106">
    <property type="entry name" value="Ig_V-set"/>
</dbReference>
<protein>
    <recommendedName>
        <fullName evidence="12">Ig-like domain-containing protein</fullName>
    </recommendedName>
</protein>
<gene>
    <name evidence="13" type="ORF">COCON_G00077390</name>
</gene>
<dbReference type="Proteomes" id="UP001152803">
    <property type="component" value="Unassembled WGS sequence"/>
</dbReference>
<dbReference type="GO" id="GO:0005925">
    <property type="term" value="C:focal adhesion"/>
    <property type="evidence" value="ECO:0007669"/>
    <property type="project" value="TreeGrafter"/>
</dbReference>
<keyword evidence="6 11" id="KW-0472">Membrane</keyword>
<dbReference type="SMART" id="SM00409">
    <property type="entry name" value="IG"/>
    <property type="match status" value="1"/>
</dbReference>
<dbReference type="AlphaFoldDB" id="A0A9Q1DNY0"/>
<organism evidence="13 14">
    <name type="scientific">Conger conger</name>
    <name type="common">Conger eel</name>
    <name type="synonym">Muraena conger</name>
    <dbReference type="NCBI Taxonomy" id="82655"/>
    <lineage>
        <taxon>Eukaryota</taxon>
        <taxon>Metazoa</taxon>
        <taxon>Chordata</taxon>
        <taxon>Craniata</taxon>
        <taxon>Vertebrata</taxon>
        <taxon>Euteleostomi</taxon>
        <taxon>Actinopterygii</taxon>
        <taxon>Neopterygii</taxon>
        <taxon>Teleostei</taxon>
        <taxon>Anguilliformes</taxon>
        <taxon>Congridae</taxon>
        <taxon>Conger</taxon>
    </lineage>
</organism>
<evidence type="ECO:0000256" key="11">
    <source>
        <dbReference type="SAM" id="Phobius"/>
    </source>
</evidence>
<dbReference type="InterPro" id="IPR007110">
    <property type="entry name" value="Ig-like_dom"/>
</dbReference>
<dbReference type="InterPro" id="IPR000920">
    <property type="entry name" value="Myelin_P0-rel"/>
</dbReference>
<feature type="transmembrane region" description="Helical" evidence="11">
    <location>
        <begin position="161"/>
        <end position="185"/>
    </location>
</feature>
<evidence type="ECO:0000256" key="2">
    <source>
        <dbReference type="ARBA" id="ARBA00007180"/>
    </source>
</evidence>
<evidence type="ECO:0000256" key="7">
    <source>
        <dbReference type="ARBA" id="ARBA00023157"/>
    </source>
</evidence>
<evidence type="ECO:0000256" key="6">
    <source>
        <dbReference type="ARBA" id="ARBA00023136"/>
    </source>
</evidence>
<dbReference type="FunFam" id="2.60.40.10:FF:000193">
    <property type="entry name" value="Myelin protein zero-like 1 like"/>
    <property type="match status" value="1"/>
</dbReference>
<proteinExistence type="inferred from homology"/>
<evidence type="ECO:0000256" key="5">
    <source>
        <dbReference type="ARBA" id="ARBA00022989"/>
    </source>
</evidence>
<feature type="compositionally biased region" description="Low complexity" evidence="10">
    <location>
        <begin position="217"/>
        <end position="227"/>
    </location>
</feature>
<comment type="subcellular location">
    <subcellularLocation>
        <location evidence="1">Membrane</location>
        <topology evidence="1">Single-pass type I membrane protein</topology>
    </subcellularLocation>
</comment>
<dbReference type="InterPro" id="IPR036179">
    <property type="entry name" value="Ig-like_dom_sf"/>
</dbReference>
<keyword evidence="5 11" id="KW-1133">Transmembrane helix</keyword>
<keyword evidence="9" id="KW-0393">Immunoglobulin domain</keyword>
<comment type="similarity">
    <text evidence="2">Belongs to the myelin P0 protein family.</text>
</comment>
<dbReference type="PANTHER" id="PTHR13869">
    <property type="entry name" value="MYELIN P0 RELATED"/>
    <property type="match status" value="1"/>
</dbReference>
<keyword evidence="14" id="KW-1185">Reference proteome</keyword>